<evidence type="ECO:0000313" key="4">
    <source>
        <dbReference type="EMBL" id="MBD5780067.1"/>
    </source>
</evidence>
<feature type="domain" description="FecR protein" evidence="2">
    <location>
        <begin position="132"/>
        <end position="211"/>
    </location>
</feature>
<keyword evidence="1" id="KW-1133">Transmembrane helix</keyword>
<evidence type="ECO:0000259" key="3">
    <source>
        <dbReference type="Pfam" id="PF16344"/>
    </source>
</evidence>
<dbReference type="AlphaFoldDB" id="A0A927F868"/>
<dbReference type="Pfam" id="PF04773">
    <property type="entry name" value="FecR"/>
    <property type="match status" value="1"/>
</dbReference>
<dbReference type="PANTHER" id="PTHR30273">
    <property type="entry name" value="PERIPLASMIC SIGNAL SENSOR AND SIGMA FACTOR ACTIVATOR FECR-RELATED"/>
    <property type="match status" value="1"/>
</dbReference>
<dbReference type="RefSeq" id="WP_191617185.1">
    <property type="nucleotide sequence ID" value="NZ_JACYFG010000032.1"/>
</dbReference>
<reference evidence="4" key="1">
    <citation type="submission" date="2020-09" db="EMBL/GenBank/DDBJ databases">
        <title>Pelagicoccus enzymogenes sp. nov. with an EPS production, isolated from marine sediment.</title>
        <authorList>
            <person name="Feng X."/>
        </authorList>
    </citation>
    <scope>NUCLEOTIDE SEQUENCE</scope>
    <source>
        <strain evidence="4">NFK12</strain>
    </source>
</reference>
<evidence type="ECO:0000259" key="2">
    <source>
        <dbReference type="Pfam" id="PF04773"/>
    </source>
</evidence>
<gene>
    <name evidence="4" type="ORF">IEN85_11250</name>
</gene>
<keyword evidence="1" id="KW-0812">Transmembrane</keyword>
<feature type="domain" description="Protein FecR C-terminal" evidence="3">
    <location>
        <begin position="276"/>
        <end position="342"/>
    </location>
</feature>
<dbReference type="Gene3D" id="2.60.120.1440">
    <property type="match status" value="1"/>
</dbReference>
<dbReference type="InterPro" id="IPR006860">
    <property type="entry name" value="FecR"/>
</dbReference>
<dbReference type="Proteomes" id="UP000622317">
    <property type="component" value="Unassembled WGS sequence"/>
</dbReference>
<dbReference type="GO" id="GO:0016989">
    <property type="term" value="F:sigma factor antagonist activity"/>
    <property type="evidence" value="ECO:0007669"/>
    <property type="project" value="TreeGrafter"/>
</dbReference>
<sequence length="348" mass="39125">MKEQRQSEETIAEQAAEWAWRIDDGLSPQQEEEFMDWLESHEAAPDLLAQSQKTWKRFEILDPKHFDLAEPGNTKQGDGNSSAFSLKRWALFASAAAAFAILGILGLFLTQLESEIAAQAQTFRYAEDDFYELEDGSTIDLNEGAEVVCKYSEDRREFWIKSGEAYFSVAKDPSRPFDVYAGETKLRAIGTQFNVKFEGPSVEILVTEGIVALSLLKDASFSNRSPLSDTKPTPKNLIQNQKAVVHRSDNVNNGYVIKEVGQKEISEILLWKPVTFTFDSTPLSEVVKSFNRHNEDQLIIVDSQIESLKIVATFRSNKLEGFINLLQATSNIAAEREGNKILLSSRND</sequence>
<dbReference type="EMBL" id="JACYFG010000032">
    <property type="protein sequence ID" value="MBD5780067.1"/>
    <property type="molecule type" value="Genomic_DNA"/>
</dbReference>
<dbReference type="Pfam" id="PF16344">
    <property type="entry name" value="FecR_C"/>
    <property type="match status" value="1"/>
</dbReference>
<evidence type="ECO:0000256" key="1">
    <source>
        <dbReference type="SAM" id="Phobius"/>
    </source>
</evidence>
<dbReference type="InterPro" id="IPR012373">
    <property type="entry name" value="Ferrdict_sens_TM"/>
</dbReference>
<proteinExistence type="predicted"/>
<protein>
    <submittedName>
        <fullName evidence="4">FecR domain-containing protein</fullName>
    </submittedName>
</protein>
<comment type="caution">
    <text evidence="4">The sequence shown here is derived from an EMBL/GenBank/DDBJ whole genome shotgun (WGS) entry which is preliminary data.</text>
</comment>
<keyword evidence="5" id="KW-1185">Reference proteome</keyword>
<dbReference type="PANTHER" id="PTHR30273:SF2">
    <property type="entry name" value="PROTEIN FECR"/>
    <property type="match status" value="1"/>
</dbReference>
<dbReference type="PIRSF" id="PIRSF018266">
    <property type="entry name" value="FecR"/>
    <property type="match status" value="1"/>
</dbReference>
<keyword evidence="1" id="KW-0472">Membrane</keyword>
<organism evidence="4 5">
    <name type="scientific">Pelagicoccus enzymogenes</name>
    <dbReference type="NCBI Taxonomy" id="2773457"/>
    <lineage>
        <taxon>Bacteria</taxon>
        <taxon>Pseudomonadati</taxon>
        <taxon>Verrucomicrobiota</taxon>
        <taxon>Opitutia</taxon>
        <taxon>Puniceicoccales</taxon>
        <taxon>Pelagicoccaceae</taxon>
        <taxon>Pelagicoccus</taxon>
    </lineage>
</organism>
<accession>A0A927F868</accession>
<name>A0A927F868_9BACT</name>
<feature type="transmembrane region" description="Helical" evidence="1">
    <location>
        <begin position="89"/>
        <end position="109"/>
    </location>
</feature>
<evidence type="ECO:0000313" key="5">
    <source>
        <dbReference type="Proteomes" id="UP000622317"/>
    </source>
</evidence>
<dbReference type="Gene3D" id="3.55.50.30">
    <property type="match status" value="1"/>
</dbReference>
<dbReference type="InterPro" id="IPR032508">
    <property type="entry name" value="FecR_C"/>
</dbReference>